<dbReference type="GO" id="GO:0046982">
    <property type="term" value="F:protein heterodimerization activity"/>
    <property type="evidence" value="ECO:0007669"/>
    <property type="project" value="InterPro"/>
</dbReference>
<name>A0A9N9ME25_9CUCU</name>
<evidence type="ECO:0000313" key="5">
    <source>
        <dbReference type="EMBL" id="CAG9759956.1"/>
    </source>
</evidence>
<keyword evidence="6" id="KW-1185">Reference proteome</keyword>
<dbReference type="PANTHER" id="PTHR10252">
    <property type="entry name" value="HISTONE-LIKE TRANSCRIPTION FACTOR CCAAT-RELATED"/>
    <property type="match status" value="1"/>
</dbReference>
<dbReference type="InterPro" id="IPR050568">
    <property type="entry name" value="Transcr_DNA_Rep_Reg"/>
</dbReference>
<gene>
    <name evidence="5" type="ORF">CEUTPL_LOCUS692</name>
</gene>
<evidence type="ECO:0000313" key="6">
    <source>
        <dbReference type="Proteomes" id="UP001152799"/>
    </source>
</evidence>
<dbReference type="AlphaFoldDB" id="A0A9N9ME25"/>
<proteinExistence type="predicted"/>
<evidence type="ECO:0000256" key="1">
    <source>
        <dbReference type="ARBA" id="ARBA00004123"/>
    </source>
</evidence>
<keyword evidence="2" id="KW-0539">Nucleus</keyword>
<dbReference type="InterPro" id="IPR009072">
    <property type="entry name" value="Histone-fold"/>
</dbReference>
<sequence>MEEKKSRSTVFPLGKINTIMKSSSDHEHATKESIVLVAKATELFIQKLAPECYKAKNGNKLDYDHIMEVVHATPKYKFLKDIVPKKITVLEFKKIMARKEEERRRKEAENTSSDDDTSDSSGSDESSSASEEDVAPASPEQISDIR</sequence>
<accession>A0A9N9ME25</accession>
<reference evidence="5" key="1">
    <citation type="submission" date="2022-01" db="EMBL/GenBank/DDBJ databases">
        <authorList>
            <person name="King R."/>
        </authorList>
    </citation>
    <scope>NUCLEOTIDE SEQUENCE</scope>
</reference>
<dbReference type="Gene3D" id="1.10.20.10">
    <property type="entry name" value="Histone, subunit A"/>
    <property type="match status" value="1"/>
</dbReference>
<dbReference type="SUPFAM" id="SSF47113">
    <property type="entry name" value="Histone-fold"/>
    <property type="match status" value="1"/>
</dbReference>
<dbReference type="InterPro" id="IPR003958">
    <property type="entry name" value="CBFA_NFYB_domain"/>
</dbReference>
<feature type="compositionally biased region" description="Basic and acidic residues" evidence="3">
    <location>
        <begin position="98"/>
        <end position="109"/>
    </location>
</feature>
<dbReference type="GO" id="GO:0006338">
    <property type="term" value="P:chromatin remodeling"/>
    <property type="evidence" value="ECO:0007669"/>
    <property type="project" value="TreeGrafter"/>
</dbReference>
<dbReference type="EMBL" id="OU892277">
    <property type="protein sequence ID" value="CAG9759956.1"/>
    <property type="molecule type" value="Genomic_DNA"/>
</dbReference>
<protein>
    <recommendedName>
        <fullName evidence="4">Transcription factor CBF/NF-Y/archaeal histone domain-containing protein</fullName>
    </recommendedName>
</protein>
<feature type="compositionally biased region" description="Low complexity" evidence="3">
    <location>
        <begin position="119"/>
        <end position="140"/>
    </location>
</feature>
<dbReference type="OrthoDB" id="1291358at2759"/>
<evidence type="ECO:0000259" key="4">
    <source>
        <dbReference type="Pfam" id="PF00808"/>
    </source>
</evidence>
<dbReference type="Proteomes" id="UP001152799">
    <property type="component" value="Chromosome 1"/>
</dbReference>
<dbReference type="GO" id="GO:0008623">
    <property type="term" value="C:CHRAC"/>
    <property type="evidence" value="ECO:0007669"/>
    <property type="project" value="TreeGrafter"/>
</dbReference>
<evidence type="ECO:0000256" key="3">
    <source>
        <dbReference type="SAM" id="MobiDB-lite"/>
    </source>
</evidence>
<feature type="domain" description="Transcription factor CBF/NF-Y/archaeal histone" evidence="4">
    <location>
        <begin position="11"/>
        <end position="55"/>
    </location>
</feature>
<comment type="subcellular location">
    <subcellularLocation>
        <location evidence="1">Nucleus</location>
    </subcellularLocation>
</comment>
<organism evidence="5 6">
    <name type="scientific">Ceutorhynchus assimilis</name>
    <name type="common">cabbage seed weevil</name>
    <dbReference type="NCBI Taxonomy" id="467358"/>
    <lineage>
        <taxon>Eukaryota</taxon>
        <taxon>Metazoa</taxon>
        <taxon>Ecdysozoa</taxon>
        <taxon>Arthropoda</taxon>
        <taxon>Hexapoda</taxon>
        <taxon>Insecta</taxon>
        <taxon>Pterygota</taxon>
        <taxon>Neoptera</taxon>
        <taxon>Endopterygota</taxon>
        <taxon>Coleoptera</taxon>
        <taxon>Polyphaga</taxon>
        <taxon>Cucujiformia</taxon>
        <taxon>Curculionidae</taxon>
        <taxon>Ceutorhynchinae</taxon>
        <taxon>Ceutorhynchus</taxon>
    </lineage>
</organism>
<dbReference type="Pfam" id="PF00808">
    <property type="entry name" value="CBFD_NFYB_HMF"/>
    <property type="match status" value="1"/>
</dbReference>
<evidence type="ECO:0000256" key="2">
    <source>
        <dbReference type="ARBA" id="ARBA00023242"/>
    </source>
</evidence>
<dbReference type="CDD" id="cd22924">
    <property type="entry name" value="HFD_CHRAC1-like"/>
    <property type="match status" value="1"/>
</dbReference>
<dbReference type="PANTHER" id="PTHR10252:SF54">
    <property type="entry name" value="CHROMATIN ACCESSIBILITY COMPLEX PROTEIN 1"/>
    <property type="match status" value="1"/>
</dbReference>
<dbReference type="GO" id="GO:0006261">
    <property type="term" value="P:DNA-templated DNA replication"/>
    <property type="evidence" value="ECO:0007669"/>
    <property type="project" value="TreeGrafter"/>
</dbReference>
<feature type="region of interest" description="Disordered" evidence="3">
    <location>
        <begin position="98"/>
        <end position="146"/>
    </location>
</feature>